<evidence type="ECO:0000256" key="11">
    <source>
        <dbReference type="ARBA" id="ARBA00023004"/>
    </source>
</evidence>
<reference evidence="17" key="1">
    <citation type="submission" date="2018-03" db="EMBL/GenBank/DDBJ databases">
        <title>Genomic analysis of the strain SH-1 isolated from shrimp intestine.</title>
        <authorList>
            <person name="Kim Y.-S."/>
            <person name="Kim S.-E."/>
            <person name="Kim K.-H."/>
        </authorList>
    </citation>
    <scope>NUCLEOTIDE SEQUENCE [LARGE SCALE GENOMIC DNA]</scope>
    <source>
        <strain evidence="17">SH-1</strain>
    </source>
</reference>
<evidence type="ECO:0000313" key="16">
    <source>
        <dbReference type="EMBL" id="AVO36402.1"/>
    </source>
</evidence>
<feature type="transmembrane region" description="Helical" evidence="13">
    <location>
        <begin position="271"/>
        <end position="292"/>
    </location>
</feature>
<evidence type="ECO:0000256" key="4">
    <source>
        <dbReference type="ARBA" id="ARBA00022448"/>
    </source>
</evidence>
<dbReference type="GO" id="GO:0022904">
    <property type="term" value="P:respiratory electron transport chain"/>
    <property type="evidence" value="ECO:0007669"/>
    <property type="project" value="InterPro"/>
</dbReference>
<evidence type="ECO:0000256" key="13">
    <source>
        <dbReference type="SAM" id="Phobius"/>
    </source>
</evidence>
<evidence type="ECO:0000256" key="5">
    <source>
        <dbReference type="ARBA" id="ARBA00022475"/>
    </source>
</evidence>
<dbReference type="Proteomes" id="UP000237655">
    <property type="component" value="Chromosome"/>
</dbReference>
<feature type="chain" id="PRO_5015453010" evidence="14">
    <location>
        <begin position="21"/>
        <end position="401"/>
    </location>
</feature>
<feature type="transmembrane region" description="Helical" evidence="13">
    <location>
        <begin position="124"/>
        <end position="145"/>
    </location>
</feature>
<keyword evidence="10 13" id="KW-1133">Transmembrane helix</keyword>
<dbReference type="SUPFAM" id="SSF81342">
    <property type="entry name" value="Transmembrane di-heme cytochromes"/>
    <property type="match status" value="1"/>
</dbReference>
<dbReference type="AlphaFoldDB" id="A0A2S0MKL8"/>
<dbReference type="Gene3D" id="1.20.950.20">
    <property type="entry name" value="Transmembrane di-heme cytochromes, Chain C"/>
    <property type="match status" value="1"/>
</dbReference>
<keyword evidence="6" id="KW-0349">Heme</keyword>
<dbReference type="GO" id="GO:0046872">
    <property type="term" value="F:metal ion binding"/>
    <property type="evidence" value="ECO:0007669"/>
    <property type="project" value="UniProtKB-KW"/>
</dbReference>
<feature type="transmembrane region" description="Helical" evidence="13">
    <location>
        <begin position="335"/>
        <end position="354"/>
    </location>
</feature>
<dbReference type="PANTHER" id="PTHR30074:SF6">
    <property type="entry name" value="FORMATE DEHYDROGENASE GAMMA SUBUNIT"/>
    <property type="match status" value="1"/>
</dbReference>
<keyword evidence="8" id="KW-0479">Metal-binding</keyword>
<evidence type="ECO:0000259" key="15">
    <source>
        <dbReference type="Pfam" id="PF01292"/>
    </source>
</evidence>
<dbReference type="InterPro" id="IPR016174">
    <property type="entry name" value="Di-haem_cyt_TM"/>
</dbReference>
<organism evidence="16 17">
    <name type="scientific">Pukyongiella litopenaei</name>
    <dbReference type="NCBI Taxonomy" id="2605946"/>
    <lineage>
        <taxon>Bacteria</taxon>
        <taxon>Pseudomonadati</taxon>
        <taxon>Pseudomonadota</taxon>
        <taxon>Alphaproteobacteria</taxon>
        <taxon>Rhodobacterales</taxon>
        <taxon>Paracoccaceae</taxon>
        <taxon>Pukyongiella</taxon>
    </lineage>
</organism>
<keyword evidence="14" id="KW-0732">Signal</keyword>
<dbReference type="Pfam" id="PF01292">
    <property type="entry name" value="Ni_hydr_CYTB"/>
    <property type="match status" value="1"/>
</dbReference>
<evidence type="ECO:0000256" key="6">
    <source>
        <dbReference type="ARBA" id="ARBA00022617"/>
    </source>
</evidence>
<evidence type="ECO:0000256" key="10">
    <source>
        <dbReference type="ARBA" id="ARBA00022989"/>
    </source>
</evidence>
<name>A0A2S0MKL8_9RHOB</name>
<keyword evidence="9" id="KW-0249">Electron transport</keyword>
<dbReference type="GO" id="GO:0005886">
    <property type="term" value="C:plasma membrane"/>
    <property type="evidence" value="ECO:0007669"/>
    <property type="project" value="UniProtKB-SubCell"/>
</dbReference>
<evidence type="ECO:0000256" key="9">
    <source>
        <dbReference type="ARBA" id="ARBA00022982"/>
    </source>
</evidence>
<keyword evidence="17" id="KW-1185">Reference proteome</keyword>
<sequence>MMRHLIALLIVTVWAGTAIAQDQPATAGAADRAATGGATTLEDIMARQRGEKVDDSYRRTNTGADHGADIRSQLGTLGGASDADMYRALRYGSADVTVSSRSPAAGVIIQDGGMWWLQFRRGPLATYGAWLLGGTLVALALFYLLRGKIRIDGPRTGQTILRFSGFERFGHWLFAGSFLILGLTGLITLFGRMALIPLIGKDAYASIALAGKWVHNNIAWAFMLGLVIVIVNWTLHNLPNRHDLVWLARGGGLFSSGVHPPARKFNAGQKLIFWGCVVLGISISLSGLSLLFPFQLPMFAKTFAVINDLGLPGLVGADPLPRQLAPHEEMQFAQLWHTIVAFVFMAMIFAHIYLGSIGMEGAFDAIGTGEVDEQWAREHHSLWVDEVRAKEAGRTTATPAE</sequence>
<keyword evidence="7 13" id="KW-0812">Transmembrane</keyword>
<dbReference type="KEGG" id="thas:C6Y53_00880"/>
<dbReference type="NCBIfam" id="TIGR01583">
    <property type="entry name" value="formate-DH-gamm"/>
    <property type="match status" value="1"/>
</dbReference>
<feature type="transmembrane region" description="Helical" evidence="13">
    <location>
        <begin position="172"/>
        <end position="198"/>
    </location>
</feature>
<dbReference type="GO" id="GO:0009326">
    <property type="term" value="C:formate dehydrogenase complex"/>
    <property type="evidence" value="ECO:0007669"/>
    <property type="project" value="InterPro"/>
</dbReference>
<dbReference type="PANTHER" id="PTHR30074">
    <property type="entry name" value="FORMATE DEHYDROGENASE, NITRATE-INDUCIBLE, CYTOCHROME B556 FDN SUBUNIT"/>
    <property type="match status" value="1"/>
</dbReference>
<gene>
    <name evidence="16" type="ORF">C6Y53_00880</name>
</gene>
<dbReference type="EMBL" id="CP027665">
    <property type="protein sequence ID" value="AVO36402.1"/>
    <property type="molecule type" value="Genomic_DNA"/>
</dbReference>
<evidence type="ECO:0000256" key="14">
    <source>
        <dbReference type="SAM" id="SignalP"/>
    </source>
</evidence>
<proteinExistence type="inferred from homology"/>
<dbReference type="GO" id="GO:0036397">
    <property type="term" value="F:formate dehydrogenase (quinone) activity"/>
    <property type="evidence" value="ECO:0007669"/>
    <property type="project" value="TreeGrafter"/>
</dbReference>
<protein>
    <submittedName>
        <fullName evidence="16">Formate dehydrogenase subunit gamma</fullName>
    </submittedName>
</protein>
<evidence type="ECO:0000256" key="7">
    <source>
        <dbReference type="ARBA" id="ARBA00022692"/>
    </source>
</evidence>
<evidence type="ECO:0000256" key="2">
    <source>
        <dbReference type="ARBA" id="ARBA00004651"/>
    </source>
</evidence>
<keyword evidence="4" id="KW-0813">Transport</keyword>
<feature type="transmembrane region" description="Helical" evidence="13">
    <location>
        <begin position="218"/>
        <end position="235"/>
    </location>
</feature>
<evidence type="ECO:0000256" key="3">
    <source>
        <dbReference type="ARBA" id="ARBA00010747"/>
    </source>
</evidence>
<accession>A0A2S0MKL8</accession>
<keyword evidence="5" id="KW-1003">Cell membrane</keyword>
<evidence type="ECO:0000256" key="12">
    <source>
        <dbReference type="ARBA" id="ARBA00023136"/>
    </source>
</evidence>
<dbReference type="InterPro" id="IPR051817">
    <property type="entry name" value="FDH_cytochrome_b556_subunit"/>
</dbReference>
<dbReference type="GO" id="GO:0008863">
    <property type="term" value="F:formate dehydrogenase (NAD+) activity"/>
    <property type="evidence" value="ECO:0007669"/>
    <property type="project" value="InterPro"/>
</dbReference>
<evidence type="ECO:0000256" key="8">
    <source>
        <dbReference type="ARBA" id="ARBA00022723"/>
    </source>
</evidence>
<comment type="similarity">
    <text evidence="3">Belongs to the formate dehydrogenase gamma subunit family.</text>
</comment>
<comment type="subcellular location">
    <subcellularLocation>
        <location evidence="2">Cell membrane</location>
        <topology evidence="2">Multi-pass membrane protein</topology>
    </subcellularLocation>
</comment>
<dbReference type="InterPro" id="IPR006471">
    <property type="entry name" value="Formate_DH_gsu"/>
</dbReference>
<evidence type="ECO:0000313" key="17">
    <source>
        <dbReference type="Proteomes" id="UP000237655"/>
    </source>
</evidence>
<keyword evidence="12 13" id="KW-0472">Membrane</keyword>
<dbReference type="GO" id="GO:0009061">
    <property type="term" value="P:anaerobic respiration"/>
    <property type="evidence" value="ECO:0007669"/>
    <property type="project" value="TreeGrafter"/>
</dbReference>
<evidence type="ECO:0000256" key="1">
    <source>
        <dbReference type="ARBA" id="ARBA00001971"/>
    </source>
</evidence>
<dbReference type="GO" id="GO:0015944">
    <property type="term" value="P:formate oxidation"/>
    <property type="evidence" value="ECO:0007669"/>
    <property type="project" value="TreeGrafter"/>
</dbReference>
<dbReference type="InterPro" id="IPR011577">
    <property type="entry name" value="Cyt_b561_bac/Ni-Hgenase"/>
</dbReference>
<feature type="signal peptide" evidence="14">
    <location>
        <begin position="1"/>
        <end position="20"/>
    </location>
</feature>
<feature type="domain" description="Cytochrome b561 bacterial/Ni-hydrogenase" evidence="15">
    <location>
        <begin position="162"/>
        <end position="356"/>
    </location>
</feature>
<keyword evidence="11" id="KW-0408">Iron</keyword>
<comment type="cofactor">
    <cofactor evidence="1">
        <name>heme</name>
        <dbReference type="ChEBI" id="CHEBI:30413"/>
    </cofactor>
</comment>
<dbReference type="GO" id="GO:0009055">
    <property type="term" value="F:electron transfer activity"/>
    <property type="evidence" value="ECO:0007669"/>
    <property type="project" value="InterPro"/>
</dbReference>